<dbReference type="AlphaFoldDB" id="A0A150KKB9"/>
<name>A0A150KKB9_9BACI</name>
<evidence type="ECO:0000313" key="1">
    <source>
        <dbReference type="EMBL" id="KYC86262.1"/>
    </source>
</evidence>
<proteinExistence type="predicted"/>
<accession>A0A150KKB9</accession>
<dbReference type="EMBL" id="LQYN01000155">
    <property type="protein sequence ID" value="KYC86262.1"/>
    <property type="molecule type" value="Genomic_DNA"/>
</dbReference>
<sequence>MKNLSIIVVDSENAVENYPQHILLDLPIQFLKTRRYLNSDYWKKYSAIKS</sequence>
<gene>
    <name evidence="1" type="ORF">B4102_0008</name>
</gene>
<reference evidence="1 2" key="1">
    <citation type="submission" date="2016-01" db="EMBL/GenBank/DDBJ databases">
        <title>Genome Sequences of Twelve Sporeforming Bacillus Species Isolated from Foods.</title>
        <authorList>
            <person name="Berendsen E.M."/>
            <person name="Wells-Bennik M.H."/>
            <person name="Krawcyk A.O."/>
            <person name="De Jong A."/>
            <person name="Holsappel S."/>
            <person name="Eijlander R.T."/>
            <person name="Kuipers O.P."/>
        </authorList>
    </citation>
    <scope>NUCLEOTIDE SEQUENCE [LARGE SCALE GENOMIC DNA]</scope>
    <source>
        <strain evidence="1 2">B4102</strain>
    </source>
</reference>
<dbReference type="Proteomes" id="UP000075666">
    <property type="component" value="Unassembled WGS sequence"/>
</dbReference>
<protein>
    <submittedName>
        <fullName evidence="1">Uncharacterized protein</fullName>
    </submittedName>
</protein>
<dbReference type="STRING" id="46224.B4102_0008"/>
<keyword evidence="2" id="KW-1185">Reference proteome</keyword>
<organism evidence="1 2">
    <name type="scientific">Heyndrickxia sporothermodurans</name>
    <dbReference type="NCBI Taxonomy" id="46224"/>
    <lineage>
        <taxon>Bacteria</taxon>
        <taxon>Bacillati</taxon>
        <taxon>Bacillota</taxon>
        <taxon>Bacilli</taxon>
        <taxon>Bacillales</taxon>
        <taxon>Bacillaceae</taxon>
        <taxon>Heyndrickxia</taxon>
    </lineage>
</organism>
<dbReference type="PATRIC" id="fig|46224.3.peg.1507"/>
<evidence type="ECO:0000313" key="2">
    <source>
        <dbReference type="Proteomes" id="UP000075666"/>
    </source>
</evidence>
<comment type="caution">
    <text evidence="1">The sequence shown here is derived from an EMBL/GenBank/DDBJ whole genome shotgun (WGS) entry which is preliminary data.</text>
</comment>